<accession>A0A2M4B477</accession>
<organism evidence="1">
    <name type="scientific">Anopheles triannulatus</name>
    <dbReference type="NCBI Taxonomy" id="58253"/>
    <lineage>
        <taxon>Eukaryota</taxon>
        <taxon>Metazoa</taxon>
        <taxon>Ecdysozoa</taxon>
        <taxon>Arthropoda</taxon>
        <taxon>Hexapoda</taxon>
        <taxon>Insecta</taxon>
        <taxon>Pterygota</taxon>
        <taxon>Neoptera</taxon>
        <taxon>Endopterygota</taxon>
        <taxon>Diptera</taxon>
        <taxon>Nematocera</taxon>
        <taxon>Culicoidea</taxon>
        <taxon>Culicidae</taxon>
        <taxon>Anophelinae</taxon>
        <taxon>Anopheles</taxon>
    </lineage>
</organism>
<reference evidence="1" key="1">
    <citation type="submission" date="2018-01" db="EMBL/GenBank/DDBJ databases">
        <title>An insight into the sialome of Amazonian anophelines.</title>
        <authorList>
            <person name="Ribeiro J.M."/>
            <person name="Scarpassa V."/>
            <person name="Calvo E."/>
        </authorList>
    </citation>
    <scope>NUCLEOTIDE SEQUENCE</scope>
    <source>
        <tissue evidence="1">Salivary glands</tissue>
    </source>
</reference>
<dbReference type="AlphaFoldDB" id="A0A2M4B477"/>
<name>A0A2M4B477_9DIPT</name>
<dbReference type="EMBL" id="GGFK01014526">
    <property type="protein sequence ID" value="MBW47847.1"/>
    <property type="molecule type" value="Transcribed_RNA"/>
</dbReference>
<protein>
    <submittedName>
        <fullName evidence="1">Putative secreted protein</fullName>
    </submittedName>
</protein>
<sequence length="67" mass="7472">MIIVLIVTCTIVNGFILKVNERLNIDPTREGMASMCHVMLQDIDTLQIKSGKQGDSDEAQIEQIAIR</sequence>
<proteinExistence type="predicted"/>
<evidence type="ECO:0000313" key="1">
    <source>
        <dbReference type="EMBL" id="MBW47847.1"/>
    </source>
</evidence>